<evidence type="ECO:0000256" key="2">
    <source>
        <dbReference type="ARBA" id="ARBA00022490"/>
    </source>
</evidence>
<evidence type="ECO:0000313" key="11">
    <source>
        <dbReference type="EMBL" id="QGQ96189.1"/>
    </source>
</evidence>
<protein>
    <recommendedName>
        <fullName evidence="8 10">Phosphate acyltransferase</fullName>
        <ecNumber evidence="8 10">2.3.1.274</ecNumber>
    </recommendedName>
    <alternativeName>
        <fullName evidence="10">Acyl-ACP phosphotransacylase</fullName>
    </alternativeName>
    <alternativeName>
        <fullName evidence="10">Acyl-[acyl-carrier-protein]--phosphate acyltransferase</fullName>
    </alternativeName>
    <alternativeName>
        <fullName evidence="10">Phosphate-acyl-ACP acyltransferase</fullName>
    </alternativeName>
</protein>
<proteinExistence type="inferred from homology"/>
<gene>
    <name evidence="10 11" type="primary">plsX</name>
    <name evidence="11" type="ORF">EHS13_15540</name>
</gene>
<dbReference type="GO" id="GO:0005737">
    <property type="term" value="C:cytoplasm"/>
    <property type="evidence" value="ECO:0007669"/>
    <property type="project" value="UniProtKB-SubCell"/>
</dbReference>
<dbReference type="OrthoDB" id="9806408at2"/>
<evidence type="ECO:0000256" key="6">
    <source>
        <dbReference type="ARBA" id="ARBA00023209"/>
    </source>
</evidence>
<dbReference type="NCBIfam" id="TIGR00182">
    <property type="entry name" value="plsX"/>
    <property type="match status" value="1"/>
</dbReference>
<keyword evidence="12" id="KW-1185">Reference proteome</keyword>
<dbReference type="UniPathway" id="UPA00085"/>
<keyword evidence="4 10" id="KW-0808">Transferase</keyword>
<dbReference type="EC" id="2.3.1.274" evidence="8 10"/>
<dbReference type="Proteomes" id="UP000426246">
    <property type="component" value="Chromosome"/>
</dbReference>
<comment type="subcellular location">
    <subcellularLocation>
        <location evidence="10">Cytoplasm</location>
    </subcellularLocation>
    <text evidence="10">Associated with the membrane possibly through PlsY.</text>
</comment>
<dbReference type="AlphaFoldDB" id="A0A6B8RJG3"/>
<evidence type="ECO:0000256" key="4">
    <source>
        <dbReference type="ARBA" id="ARBA00022679"/>
    </source>
</evidence>
<comment type="catalytic activity">
    <reaction evidence="1 10">
        <text>a fatty acyl-[ACP] + phosphate = an acyl phosphate + holo-[ACP]</text>
        <dbReference type="Rhea" id="RHEA:42292"/>
        <dbReference type="Rhea" id="RHEA-COMP:9685"/>
        <dbReference type="Rhea" id="RHEA-COMP:14125"/>
        <dbReference type="ChEBI" id="CHEBI:43474"/>
        <dbReference type="ChEBI" id="CHEBI:59918"/>
        <dbReference type="ChEBI" id="CHEBI:64479"/>
        <dbReference type="ChEBI" id="CHEBI:138651"/>
        <dbReference type="EC" id="2.3.1.274"/>
    </reaction>
</comment>
<keyword evidence="7 10" id="KW-1208">Phospholipid metabolism</keyword>
<dbReference type="PANTHER" id="PTHR30100:SF1">
    <property type="entry name" value="PHOSPHATE ACYLTRANSFERASE"/>
    <property type="match status" value="1"/>
</dbReference>
<dbReference type="HAMAP" id="MF_00019">
    <property type="entry name" value="PlsX"/>
    <property type="match status" value="1"/>
</dbReference>
<keyword evidence="3 10" id="KW-0444">Lipid biosynthesis</keyword>
<evidence type="ECO:0000256" key="10">
    <source>
        <dbReference type="HAMAP-Rule" id="MF_00019"/>
    </source>
</evidence>
<organism evidence="11 12">
    <name type="scientific">Paenibacillus psychroresistens</name>
    <dbReference type="NCBI Taxonomy" id="1778678"/>
    <lineage>
        <taxon>Bacteria</taxon>
        <taxon>Bacillati</taxon>
        <taxon>Bacillota</taxon>
        <taxon>Bacilli</taxon>
        <taxon>Bacillales</taxon>
        <taxon>Paenibacillaceae</taxon>
        <taxon>Paenibacillus</taxon>
    </lineage>
</organism>
<evidence type="ECO:0000256" key="8">
    <source>
        <dbReference type="ARBA" id="ARBA00024069"/>
    </source>
</evidence>
<evidence type="ECO:0000256" key="1">
    <source>
        <dbReference type="ARBA" id="ARBA00001232"/>
    </source>
</evidence>
<dbReference type="RefSeq" id="WP_155701225.1">
    <property type="nucleotide sequence ID" value="NZ_CP034235.1"/>
</dbReference>
<dbReference type="Pfam" id="PF02504">
    <property type="entry name" value="FA_synthesis"/>
    <property type="match status" value="1"/>
</dbReference>
<keyword evidence="2 10" id="KW-0963">Cytoplasm</keyword>
<dbReference type="GO" id="GO:0043811">
    <property type="term" value="F:phosphate:acyl-[acyl carrier protein] acyltransferase activity"/>
    <property type="evidence" value="ECO:0007669"/>
    <property type="project" value="UniProtKB-UniRule"/>
</dbReference>
<evidence type="ECO:0000256" key="5">
    <source>
        <dbReference type="ARBA" id="ARBA00023098"/>
    </source>
</evidence>
<comment type="function">
    <text evidence="10">Catalyzes the reversible formation of acyl-phosphate (acyl-PO(4)) from acyl-[acyl-carrier-protein] (acyl-ACP). This enzyme utilizes acyl-ACP as fatty acyl donor, but not acyl-CoA.</text>
</comment>
<dbReference type="KEGG" id="ppsc:EHS13_15540"/>
<dbReference type="InterPro" id="IPR003664">
    <property type="entry name" value="FA_synthesis"/>
</dbReference>
<evidence type="ECO:0000256" key="3">
    <source>
        <dbReference type="ARBA" id="ARBA00022516"/>
    </source>
</evidence>
<keyword evidence="5 10" id="KW-0443">Lipid metabolism</keyword>
<dbReference type="GO" id="GO:0006633">
    <property type="term" value="P:fatty acid biosynthetic process"/>
    <property type="evidence" value="ECO:0007669"/>
    <property type="project" value="UniProtKB-UniRule"/>
</dbReference>
<dbReference type="Gene3D" id="3.40.718.10">
    <property type="entry name" value="Isopropylmalate Dehydrogenase"/>
    <property type="match status" value="1"/>
</dbReference>
<dbReference type="InterPro" id="IPR012281">
    <property type="entry name" value="Phospholipid_synth_PlsX-like"/>
</dbReference>
<dbReference type="EMBL" id="CP034235">
    <property type="protein sequence ID" value="QGQ96189.1"/>
    <property type="molecule type" value="Genomic_DNA"/>
</dbReference>
<reference evidence="12" key="1">
    <citation type="submission" date="2018-11" db="EMBL/GenBank/DDBJ databases">
        <title>Complete genome sequence of Paenibacillus sp. ML311-T8.</title>
        <authorList>
            <person name="Nam Y.-D."/>
            <person name="Kang J."/>
            <person name="Chung W.-H."/>
            <person name="Park Y.S."/>
        </authorList>
    </citation>
    <scope>NUCLEOTIDE SEQUENCE [LARGE SCALE GENOMIC DNA]</scope>
    <source>
        <strain evidence="12">ML311-T8</strain>
    </source>
</reference>
<accession>A0A6B8RJG3</accession>
<dbReference type="GO" id="GO:0008654">
    <property type="term" value="P:phospholipid biosynthetic process"/>
    <property type="evidence" value="ECO:0007669"/>
    <property type="project" value="UniProtKB-KW"/>
</dbReference>
<dbReference type="PIRSF" id="PIRSF002465">
    <property type="entry name" value="Phsphlp_syn_PlsX"/>
    <property type="match status" value="1"/>
</dbReference>
<comment type="subunit">
    <text evidence="9 10">Homodimer. Probably interacts with PlsY.</text>
</comment>
<dbReference type="SUPFAM" id="SSF53659">
    <property type="entry name" value="Isocitrate/Isopropylmalate dehydrogenase-like"/>
    <property type="match status" value="1"/>
</dbReference>
<sequence>MRIAIDAMGGDFAPKAIVEGAVMAAKEWQDIEIILVGDKVQIEAFMPVKPANITIHHTDDVIEAEDEPVKAVRRKKNASMVVAGRLVKEKQADAMISAGNSGALMATGLLIVGRIAGIERPAFAPMIPTIQGTGHGVLCLDLGANMDASAENLLQYAIMGSVYRKTVDGIANPRVGLLNVGVETIKGNELVRAAFPLLSEAPINFIGNVEALDVLNGKCDILVCDGFVGNIMLKSLEGAISVIFAELRTEMTSSFLAKMAGLILKPGLRRLKRKADSSEYGGAGMLGVDGLVIKCHGASNATAVRSSVRLARHALKNNLVQAISTEISNGK</sequence>
<dbReference type="PANTHER" id="PTHR30100">
    <property type="entry name" value="FATTY ACID/PHOSPHOLIPID SYNTHESIS PROTEIN PLSX"/>
    <property type="match status" value="1"/>
</dbReference>
<keyword evidence="11" id="KW-0012">Acyltransferase</keyword>
<comment type="pathway">
    <text evidence="10">Lipid metabolism; phospholipid metabolism.</text>
</comment>
<keyword evidence="6 10" id="KW-0594">Phospholipid biosynthesis</keyword>
<evidence type="ECO:0000256" key="7">
    <source>
        <dbReference type="ARBA" id="ARBA00023264"/>
    </source>
</evidence>
<name>A0A6B8RJG3_9BACL</name>
<comment type="similarity">
    <text evidence="10">Belongs to the PlsX family.</text>
</comment>
<evidence type="ECO:0000313" key="12">
    <source>
        <dbReference type="Proteomes" id="UP000426246"/>
    </source>
</evidence>
<evidence type="ECO:0000256" key="9">
    <source>
        <dbReference type="ARBA" id="ARBA00046608"/>
    </source>
</evidence>